<dbReference type="PANTHER" id="PTHR42916">
    <property type="entry name" value="2-SUCCINYL-5-ENOLPYRUVYL-6-HYDROXY-3-CYCLOHEXENE-1-CARBOXYLATE SYNTHASE"/>
    <property type="match status" value="1"/>
</dbReference>
<dbReference type="AlphaFoldDB" id="A0A9Q2CVW2"/>
<evidence type="ECO:0000313" key="6">
    <source>
        <dbReference type="Proteomes" id="UP000579136"/>
    </source>
</evidence>
<dbReference type="HAMAP" id="MF_01660">
    <property type="entry name" value="MenH"/>
    <property type="match status" value="1"/>
</dbReference>
<dbReference type="PANTHER" id="PTHR42916:SF1">
    <property type="entry name" value="PROTEIN PHYLLO, CHLOROPLASTIC"/>
    <property type="match status" value="1"/>
</dbReference>
<comment type="pathway">
    <text evidence="3">Quinol/quinone metabolism; menaquinone biosynthesis.</text>
</comment>
<keyword evidence="6" id="KW-1185">Reference proteome</keyword>
<gene>
    <name evidence="3" type="primary">menH</name>
    <name evidence="5" type="ORF">HNQ45_000064</name>
</gene>
<dbReference type="EC" id="4.2.99.20" evidence="3"/>
<organism evidence="5 6">
    <name type="scientific">Nosocomiicoccus ampullae</name>
    <dbReference type="NCBI Taxonomy" id="489910"/>
    <lineage>
        <taxon>Bacteria</taxon>
        <taxon>Bacillati</taxon>
        <taxon>Bacillota</taxon>
        <taxon>Bacilli</taxon>
        <taxon>Bacillales</taxon>
        <taxon>Staphylococcaceae</taxon>
        <taxon>Nosocomiicoccus</taxon>
    </lineage>
</organism>
<proteinExistence type="inferred from homology"/>
<dbReference type="InterPro" id="IPR029058">
    <property type="entry name" value="AB_hydrolase_fold"/>
</dbReference>
<dbReference type="NCBIfam" id="TIGR03695">
    <property type="entry name" value="menH_SHCHC"/>
    <property type="match status" value="1"/>
</dbReference>
<comment type="catalytic activity">
    <reaction evidence="3">
        <text>5-enolpyruvoyl-6-hydroxy-2-succinyl-cyclohex-3-ene-1-carboxylate = (1R,6R)-6-hydroxy-2-succinyl-cyclohexa-2,4-diene-1-carboxylate + pyruvate</text>
        <dbReference type="Rhea" id="RHEA:25597"/>
        <dbReference type="ChEBI" id="CHEBI:15361"/>
        <dbReference type="ChEBI" id="CHEBI:58689"/>
        <dbReference type="ChEBI" id="CHEBI:58818"/>
        <dbReference type="EC" id="4.2.99.20"/>
    </reaction>
</comment>
<dbReference type="EMBL" id="JACHHF010000001">
    <property type="protein sequence ID" value="MBB5175206.1"/>
    <property type="molecule type" value="Genomic_DNA"/>
</dbReference>
<name>A0A9Q2CVW2_9STAP</name>
<dbReference type="Gene3D" id="3.40.50.1820">
    <property type="entry name" value="alpha/beta hydrolase"/>
    <property type="match status" value="1"/>
</dbReference>
<evidence type="ECO:0000256" key="3">
    <source>
        <dbReference type="HAMAP-Rule" id="MF_01660"/>
    </source>
</evidence>
<dbReference type="Pfam" id="PF00561">
    <property type="entry name" value="Abhydrolase_1"/>
    <property type="match status" value="1"/>
</dbReference>
<dbReference type="GO" id="GO:0009234">
    <property type="term" value="P:menaquinone biosynthetic process"/>
    <property type="evidence" value="ECO:0007669"/>
    <property type="project" value="UniProtKB-UniRule"/>
</dbReference>
<reference evidence="5 6" key="1">
    <citation type="submission" date="2020-08" db="EMBL/GenBank/DDBJ databases">
        <title>Genomic Encyclopedia of Type Strains, Phase IV (KMG-IV): sequencing the most valuable type-strain genomes for metagenomic binning, comparative biology and taxonomic classification.</title>
        <authorList>
            <person name="Goeker M."/>
        </authorList>
    </citation>
    <scope>NUCLEOTIDE SEQUENCE [LARGE SCALE GENOMIC DNA]</scope>
    <source>
        <strain evidence="5 6">DSM 19163</strain>
    </source>
</reference>
<keyword evidence="1 3" id="KW-0474">Menaquinone biosynthesis</keyword>
<accession>A0A9Q2CVW2</accession>
<dbReference type="SUPFAM" id="SSF53474">
    <property type="entry name" value="alpha/beta-Hydrolases"/>
    <property type="match status" value="1"/>
</dbReference>
<comment type="function">
    <text evidence="3">Catalyzes a proton abstraction reaction that results in 2,5-elimination of pyruvate from 2-succinyl-5-enolpyruvyl-6-hydroxy-3-cyclohexene-1-carboxylate (SEPHCHC) and the formation of 2-succinyl-6-hydroxy-2,4-cyclohexadiene-1-carboxylate (SHCHC).</text>
</comment>
<comment type="pathway">
    <text evidence="3">Quinol/quinone metabolism; 1,4-dihydroxy-2-naphthoate biosynthesis; 1,4-dihydroxy-2-naphthoate from chorismate: step 3/7.</text>
</comment>
<dbReference type="GO" id="GO:0070205">
    <property type="term" value="F:2-succinyl-6-hydroxy-2,4-cyclohexadiene-1-carboxylate synthase activity"/>
    <property type="evidence" value="ECO:0007669"/>
    <property type="project" value="UniProtKB-UniRule"/>
</dbReference>
<evidence type="ECO:0000256" key="2">
    <source>
        <dbReference type="ARBA" id="ARBA00023239"/>
    </source>
</evidence>
<evidence type="ECO:0000313" key="5">
    <source>
        <dbReference type="EMBL" id="MBB5175206.1"/>
    </source>
</evidence>
<dbReference type="PRINTS" id="PR00111">
    <property type="entry name" value="ABHYDROLASE"/>
</dbReference>
<sequence>MMLDFNYEYNDRSKSDTLILLHGFLSDMRSMTDIASEFRNMNTLLIDLPGFGQTKSIGIDYSMDDISKGIVKIVDELNLANVHVYGYSMGGRVAISLLANYSERFNKFILESTSPGMSKAIRRDSRIEIDEFRAKSLETDLESFINEWEELPLFKTQKLLDEKSFLLQRKERLSQNGAEAADSLRKYGTGIQPHYWDKLNKNNDVLIIVGEKDEKFVKIGDNMNKQLKNSCFKIIKKCGHNVHLENKEAFIKECQEFLSEGK</sequence>
<comment type="similarity">
    <text evidence="3">Belongs to the AB hydrolase superfamily. MenH family.</text>
</comment>
<protein>
    <recommendedName>
        <fullName evidence="3">Putative 2-succinyl-6-hydroxy-2,4-cyclohexadiene-1-carboxylate synthase</fullName>
        <shortName evidence="3">SHCHC synthase</shortName>
        <ecNumber evidence="3">4.2.99.20</ecNumber>
    </recommendedName>
</protein>
<feature type="domain" description="AB hydrolase-1" evidence="4">
    <location>
        <begin position="17"/>
        <end position="246"/>
    </location>
</feature>
<evidence type="ECO:0000259" key="4">
    <source>
        <dbReference type="Pfam" id="PF00561"/>
    </source>
</evidence>
<comment type="caution">
    <text evidence="5">The sequence shown here is derived from an EMBL/GenBank/DDBJ whole genome shotgun (WGS) entry which is preliminary data.</text>
</comment>
<comment type="subunit">
    <text evidence="3">Monomer.</text>
</comment>
<keyword evidence="2 3" id="KW-0456">Lyase</keyword>
<dbReference type="InterPro" id="IPR022485">
    <property type="entry name" value="SHCHC_synthase_MenH"/>
</dbReference>
<dbReference type="RefSeq" id="WP_183672641.1">
    <property type="nucleotide sequence ID" value="NZ_CBCRYX010000003.1"/>
</dbReference>
<dbReference type="InterPro" id="IPR000073">
    <property type="entry name" value="AB_hydrolase_1"/>
</dbReference>
<evidence type="ECO:0000256" key="1">
    <source>
        <dbReference type="ARBA" id="ARBA00022428"/>
    </source>
</evidence>
<dbReference type="Proteomes" id="UP000579136">
    <property type="component" value="Unassembled WGS sequence"/>
</dbReference>